<evidence type="ECO:0000256" key="1">
    <source>
        <dbReference type="SAM" id="MobiDB-lite"/>
    </source>
</evidence>
<dbReference type="AlphaFoldDB" id="A0A1Y5TQ85"/>
<name>A0A1Y5TQ85_9PROT</name>
<organism evidence="2 3">
    <name type="scientific">Oceanibacterium hippocampi</name>
    <dbReference type="NCBI Taxonomy" id="745714"/>
    <lineage>
        <taxon>Bacteria</taxon>
        <taxon>Pseudomonadati</taxon>
        <taxon>Pseudomonadota</taxon>
        <taxon>Alphaproteobacteria</taxon>
        <taxon>Sneathiellales</taxon>
        <taxon>Sneathiellaceae</taxon>
        <taxon>Oceanibacterium</taxon>
    </lineage>
</organism>
<sequence>MCRVSFELTNPETRKLENPPGGGSQPVFAIENGSVEWTGLEERQRGMSAVLGRKQ</sequence>
<evidence type="ECO:0000313" key="2">
    <source>
        <dbReference type="EMBL" id="SLN65624.1"/>
    </source>
</evidence>
<evidence type="ECO:0000313" key="3">
    <source>
        <dbReference type="Proteomes" id="UP000193200"/>
    </source>
</evidence>
<keyword evidence="3" id="KW-1185">Reference proteome</keyword>
<proteinExistence type="predicted"/>
<dbReference type="EMBL" id="FWFR01000002">
    <property type="protein sequence ID" value="SLN65624.1"/>
    <property type="molecule type" value="Genomic_DNA"/>
</dbReference>
<dbReference type="Proteomes" id="UP000193200">
    <property type="component" value="Unassembled WGS sequence"/>
</dbReference>
<dbReference type="InParanoid" id="A0A1Y5TQ85"/>
<accession>A0A1Y5TQ85</accession>
<protein>
    <submittedName>
        <fullName evidence="2">Uncharacterized protein</fullName>
    </submittedName>
</protein>
<feature type="region of interest" description="Disordered" evidence="1">
    <location>
        <begin position="1"/>
        <end position="27"/>
    </location>
</feature>
<reference evidence="2 3" key="1">
    <citation type="submission" date="2017-03" db="EMBL/GenBank/DDBJ databases">
        <authorList>
            <person name="Afonso C.L."/>
            <person name="Miller P.J."/>
            <person name="Scott M.A."/>
            <person name="Spackman E."/>
            <person name="Goraichik I."/>
            <person name="Dimitrov K.M."/>
            <person name="Suarez D.L."/>
            <person name="Swayne D.E."/>
        </authorList>
    </citation>
    <scope>NUCLEOTIDE SEQUENCE [LARGE SCALE GENOMIC DNA]</scope>
    <source>
        <strain evidence="2 3">CECT 7691</strain>
    </source>
</reference>
<gene>
    <name evidence="2" type="ORF">OCH7691_03008</name>
</gene>